<organism evidence="1 2">
    <name type="scientific">Rhizopus oryzae</name>
    <name type="common">Mucormycosis agent</name>
    <name type="synonym">Rhizopus arrhizus var. delemar</name>
    <dbReference type="NCBI Taxonomy" id="64495"/>
    <lineage>
        <taxon>Eukaryota</taxon>
        <taxon>Fungi</taxon>
        <taxon>Fungi incertae sedis</taxon>
        <taxon>Mucoromycota</taxon>
        <taxon>Mucoromycotina</taxon>
        <taxon>Mucoromycetes</taxon>
        <taxon>Mucorales</taxon>
        <taxon>Mucorineae</taxon>
        <taxon>Rhizopodaceae</taxon>
        <taxon>Rhizopus</taxon>
    </lineage>
</organism>
<keyword evidence="2" id="KW-1185">Reference proteome</keyword>
<evidence type="ECO:0000313" key="2">
    <source>
        <dbReference type="Proteomes" id="UP000716291"/>
    </source>
</evidence>
<gene>
    <name evidence="1" type="ORF">G6F64_010972</name>
</gene>
<comment type="caution">
    <text evidence="1">The sequence shown here is derived from an EMBL/GenBank/DDBJ whole genome shotgun (WGS) entry which is preliminary data.</text>
</comment>
<dbReference type="Proteomes" id="UP000716291">
    <property type="component" value="Unassembled WGS sequence"/>
</dbReference>
<accession>A0A9P6X050</accession>
<sequence length="223" mass="26153">MYHFIRFADIGFVGNLNTYTHQDFWLRSIVIIGSLNVSVYIFDDITKAFANIRLSLAIVRPVFQVDDDGMVISTLARIIKMKDFPRMSQFFKMKFIVFKHVWEHINENEVVISRYLNVEALALQLSDIRLIVPNYSPVFVEERISRPQNDPNTNRPVSRVMRTVYSYNINVKRFEDLWEHSSLRYETLLNDKIPFNPFVVINNDSNDDNADTASHHSLTMNDK</sequence>
<dbReference type="AlphaFoldDB" id="A0A9P6X050"/>
<protein>
    <submittedName>
        <fullName evidence="1">Uncharacterized protein</fullName>
    </submittedName>
</protein>
<proteinExistence type="predicted"/>
<reference evidence="1" key="1">
    <citation type="journal article" date="2020" name="Microb. Genom.">
        <title>Genetic diversity of clinical and environmental Mucorales isolates obtained from an investigation of mucormycosis cases among solid organ transplant recipients.</title>
        <authorList>
            <person name="Nguyen M.H."/>
            <person name="Kaul D."/>
            <person name="Muto C."/>
            <person name="Cheng S.J."/>
            <person name="Richter R.A."/>
            <person name="Bruno V.M."/>
            <person name="Liu G."/>
            <person name="Beyhan S."/>
            <person name="Sundermann A.J."/>
            <person name="Mounaud S."/>
            <person name="Pasculle A.W."/>
            <person name="Nierman W.C."/>
            <person name="Driscoll E."/>
            <person name="Cumbie R."/>
            <person name="Clancy C.J."/>
            <person name="Dupont C.L."/>
        </authorList>
    </citation>
    <scope>NUCLEOTIDE SEQUENCE</scope>
    <source>
        <strain evidence="1">GL11</strain>
    </source>
</reference>
<evidence type="ECO:0000313" key="1">
    <source>
        <dbReference type="EMBL" id="KAG1302383.1"/>
    </source>
</evidence>
<name>A0A9P6X050_RHIOR</name>
<dbReference type="EMBL" id="JAANQT010002463">
    <property type="protein sequence ID" value="KAG1302383.1"/>
    <property type="molecule type" value="Genomic_DNA"/>
</dbReference>